<dbReference type="SUPFAM" id="SSF55681">
    <property type="entry name" value="Class II aaRS and biotin synthetases"/>
    <property type="match status" value="1"/>
</dbReference>
<dbReference type="AlphaFoldDB" id="A0A031LHD5"/>
<dbReference type="PANTHER" id="PTHR43679:SF2">
    <property type="entry name" value="OCTANOYL-[GCVH]:PROTEIN N-OCTANOYLTRANSFERASE"/>
    <property type="match status" value="1"/>
</dbReference>
<dbReference type="Gene3D" id="3.30.930.10">
    <property type="entry name" value="Bira Bifunctional Protein, Domain 2"/>
    <property type="match status" value="1"/>
</dbReference>
<dbReference type="GO" id="GO:0016874">
    <property type="term" value="F:ligase activity"/>
    <property type="evidence" value="ECO:0007669"/>
    <property type="project" value="UniProtKB-KW"/>
</dbReference>
<protein>
    <submittedName>
        <fullName evidence="2">Ligase</fullName>
    </submittedName>
</protein>
<organism evidence="2 3">
    <name type="scientific">Candidatus Acidianus copahuensis</name>
    <dbReference type="NCBI Taxonomy" id="1160895"/>
    <lineage>
        <taxon>Archaea</taxon>
        <taxon>Thermoproteota</taxon>
        <taxon>Thermoprotei</taxon>
        <taxon>Sulfolobales</taxon>
        <taxon>Sulfolobaceae</taxon>
        <taxon>Acidianus</taxon>
    </lineage>
</organism>
<evidence type="ECO:0000313" key="2">
    <source>
        <dbReference type="EMBL" id="EZQ01567.1"/>
    </source>
</evidence>
<name>A0A031LHD5_9CREN</name>
<dbReference type="OrthoDB" id="43646at2157"/>
<dbReference type="InterPro" id="IPR045864">
    <property type="entry name" value="aa-tRNA-synth_II/BPL/LPL"/>
</dbReference>
<dbReference type="PROSITE" id="PS51733">
    <property type="entry name" value="BPL_LPL_CATALYTIC"/>
    <property type="match status" value="1"/>
</dbReference>
<evidence type="ECO:0000259" key="1">
    <source>
        <dbReference type="PROSITE" id="PS51733"/>
    </source>
</evidence>
<dbReference type="Proteomes" id="UP000024332">
    <property type="component" value="Unassembled WGS sequence"/>
</dbReference>
<accession>A0A031LHD5</accession>
<dbReference type="CDD" id="cd16443">
    <property type="entry name" value="LplA"/>
    <property type="match status" value="1"/>
</dbReference>
<comment type="caution">
    <text evidence="2">The sequence shown here is derived from an EMBL/GenBank/DDBJ whole genome shotgun (WGS) entry which is preliminary data.</text>
</comment>
<reference evidence="2 3" key="1">
    <citation type="submission" date="2014-03" db="EMBL/GenBank/DDBJ databases">
        <title>Draft genome sequence of the novel thermoacidophilic archaea Acidianus copahuensis ALE1 strain, isolated from Copahue volcanic area in Neuquen Argentina.</title>
        <authorList>
            <person name="Urbieta M.S."/>
            <person name="Rascovan N."/>
            <person name="Castro C."/>
            <person name="Revale S."/>
            <person name="Giaveno M.A."/>
            <person name="Vazquez M.P."/>
            <person name="Donati E.R."/>
        </authorList>
    </citation>
    <scope>NUCLEOTIDE SEQUENCE [LARGE SCALE GENOMIC DNA]</scope>
    <source>
        <strain evidence="2 3">ALE1</strain>
    </source>
</reference>
<gene>
    <name evidence="2" type="ORF">CM19_12875</name>
</gene>
<dbReference type="Pfam" id="PF21948">
    <property type="entry name" value="LplA-B_cat"/>
    <property type="match status" value="1"/>
</dbReference>
<proteinExistence type="predicted"/>
<dbReference type="InterPro" id="IPR050664">
    <property type="entry name" value="Octanoyltrans_LipM/LipL"/>
</dbReference>
<keyword evidence="3" id="KW-1185">Reference proteome</keyword>
<keyword evidence="2" id="KW-0436">Ligase</keyword>
<sequence length="254" mass="28861">MKVRLLEVSFLDNPRYSMAVDEAIFREVISNRSPPTLWLWKHRNAVILGRFQLAEEELNMDYVKIEKIEVAKRNTGGGAVYQDMGNLIFSVISKDFFNIGKDVIKLYDAFISPLINEFKEEGIKAESPGLNDVEISGKKVMGSAASLGQGSVLFHATLLVNSKLDVLASALNVPKEKLKDKGVSEVKHRVGNIQELTGKDEIDVKNIIMRSYEKAYNFEYFKGDLTVEEKKLAEDLYEKKYNRPEWVFGRGFNL</sequence>
<dbReference type="RefSeq" id="WP_052349560.1">
    <property type="nucleotide sequence ID" value="NZ_JFZT01000067.1"/>
</dbReference>
<dbReference type="InterPro" id="IPR004143">
    <property type="entry name" value="BPL_LPL_catalytic"/>
</dbReference>
<evidence type="ECO:0000313" key="3">
    <source>
        <dbReference type="Proteomes" id="UP000024332"/>
    </source>
</evidence>
<dbReference type="STRING" id="1160895.CM19_12875"/>
<dbReference type="EMBL" id="JFZT01000067">
    <property type="protein sequence ID" value="EZQ01567.1"/>
    <property type="molecule type" value="Genomic_DNA"/>
</dbReference>
<dbReference type="PANTHER" id="PTHR43679">
    <property type="entry name" value="OCTANOYLTRANSFERASE LIPM-RELATED"/>
    <property type="match status" value="1"/>
</dbReference>
<feature type="domain" description="BPL/LPL catalytic" evidence="1">
    <location>
        <begin position="31"/>
        <end position="220"/>
    </location>
</feature>